<feature type="region of interest" description="Disordered" evidence="4">
    <location>
        <begin position="1"/>
        <end position="36"/>
    </location>
</feature>
<evidence type="ECO:0000313" key="6">
    <source>
        <dbReference type="EMBL" id="CAD8419891.1"/>
    </source>
</evidence>
<dbReference type="Gene3D" id="2.30.30.140">
    <property type="match status" value="1"/>
</dbReference>
<name>A0A6T8M0H1_9STRA</name>
<evidence type="ECO:0000256" key="3">
    <source>
        <dbReference type="SAM" id="Coils"/>
    </source>
</evidence>
<dbReference type="EMBL" id="HBEL01034059">
    <property type="protein sequence ID" value="CAD8419891.1"/>
    <property type="molecule type" value="Transcribed_RNA"/>
</dbReference>
<organism evidence="6">
    <name type="scientific">Proboscia inermis</name>
    <dbReference type="NCBI Taxonomy" id="420281"/>
    <lineage>
        <taxon>Eukaryota</taxon>
        <taxon>Sar</taxon>
        <taxon>Stramenopiles</taxon>
        <taxon>Ochrophyta</taxon>
        <taxon>Bacillariophyta</taxon>
        <taxon>Coscinodiscophyceae</taxon>
        <taxon>Rhizosoleniophycidae</taxon>
        <taxon>Rhizosoleniales</taxon>
        <taxon>Rhizosoleniaceae</taxon>
        <taxon>Proboscia</taxon>
    </lineage>
</organism>
<dbReference type="Pfam" id="PF15613">
    <property type="entry name" value="WSD"/>
    <property type="match status" value="1"/>
</dbReference>
<feature type="compositionally biased region" description="Basic and acidic residues" evidence="4">
    <location>
        <begin position="782"/>
        <end position="791"/>
    </location>
</feature>
<feature type="coiled-coil region" evidence="3">
    <location>
        <begin position="172"/>
        <end position="202"/>
    </location>
</feature>
<sequence length="791" mass="89660">MQKKTENGKYPSPEKNSKVLRDSGVNNAKSIDDGEKAKWVPTVSKEEYDSAEKELNRAFDAFECGRKKLVSRNEPMGYDRFNNAFYHFASCPKILFIEAAECDTKAQDPKPSPKPLPANKLSRTKWLTVEVRSVFDRFVNSLDIRGTREFALYNALVSSNIRKHMMDDMKGINDAKKRVRELEQLQKRLVAAESLLKAEVEAALTSSRRSGRLASQSQVDHAEAVEILKVQITAAKANLKPSPKKSPNYDSLTGLELQVNYDIALQYDSDDESHVDQSTNKCVPPKYVPGGWHETHHLSSSLWHKGADIEIPVSEMFELEQRCEDLSSWKIVDTTRNQWKKSLQYALDYFKKSSKLMIGPNRVDEEHNLNQSKRNGINGSKQMPGKETLLINVDEREKVSSVLERLKPLVLNLEARVFEMSGLEDVARVKSIALDNVSISSNSDGSDVKKTHAAWKKKIASMRMPTANSRRGPRDIIIEAINIACENGQEKISSELRGALKLHRTGNSVYAKKAALEVLNNHGGYDDPMEGDDDDETDTETNSIAEVDDLNLNNDIMSTMLSTDALELSGCLNIDDSARTDWINGVRSCKTLSRFSALVFNLVHESNEILNELEERNETFLKAIGDWEDNRCDSDDEQALSKSRKRKKKTRRQKEKYTSLTKVWTDTKTTENIVWGKIDDHPWMPAQLRNVNDPDVATQLEDVKRVVIRFIGKEDINVVKGNNTKPFMGPDESLDNLDDFDNEKVDQLTESLALTRRLHRAKDFRFSRSPTPRSSSRIRRISTSEEEKKSG</sequence>
<evidence type="ECO:0000313" key="7">
    <source>
        <dbReference type="EMBL" id="CAD8419899.1"/>
    </source>
</evidence>
<keyword evidence="3" id="KW-0175">Coiled coil</keyword>
<feature type="domain" description="WHIM2" evidence="5">
    <location>
        <begin position="72"/>
        <end position="157"/>
    </location>
</feature>
<evidence type="ECO:0000256" key="2">
    <source>
        <dbReference type="ARBA" id="ARBA00023242"/>
    </source>
</evidence>
<dbReference type="SUPFAM" id="SSF63748">
    <property type="entry name" value="Tudor/PWWP/MBT"/>
    <property type="match status" value="1"/>
</dbReference>
<reference evidence="6" key="1">
    <citation type="submission" date="2021-01" db="EMBL/GenBank/DDBJ databases">
        <authorList>
            <person name="Corre E."/>
            <person name="Pelletier E."/>
            <person name="Niang G."/>
            <person name="Scheremetjew M."/>
            <person name="Finn R."/>
            <person name="Kale V."/>
            <person name="Holt S."/>
            <person name="Cochrane G."/>
            <person name="Meng A."/>
            <person name="Brown T."/>
            <person name="Cohen L."/>
        </authorList>
    </citation>
    <scope>NUCLEOTIDE SEQUENCE</scope>
    <source>
        <strain evidence="6">CCAP1064/1</strain>
    </source>
</reference>
<dbReference type="CDD" id="cd05162">
    <property type="entry name" value="PWWP"/>
    <property type="match status" value="1"/>
</dbReference>
<comment type="subcellular location">
    <subcellularLocation>
        <location evidence="1">Nucleus</location>
    </subcellularLocation>
</comment>
<proteinExistence type="predicted"/>
<evidence type="ECO:0000256" key="4">
    <source>
        <dbReference type="SAM" id="MobiDB-lite"/>
    </source>
</evidence>
<dbReference type="InterPro" id="IPR028941">
    <property type="entry name" value="WHIM2_dom"/>
</dbReference>
<evidence type="ECO:0000256" key="1">
    <source>
        <dbReference type="ARBA" id="ARBA00004123"/>
    </source>
</evidence>
<dbReference type="EMBL" id="HBEL01034070">
    <property type="protein sequence ID" value="CAD8419899.1"/>
    <property type="molecule type" value="Transcribed_RNA"/>
</dbReference>
<dbReference type="AlphaFoldDB" id="A0A6T8M0H1"/>
<dbReference type="GO" id="GO:0005634">
    <property type="term" value="C:nucleus"/>
    <property type="evidence" value="ECO:0007669"/>
    <property type="project" value="UniProtKB-SubCell"/>
</dbReference>
<protein>
    <recommendedName>
        <fullName evidence="5">WHIM2 domain-containing protein</fullName>
    </recommendedName>
</protein>
<gene>
    <name evidence="6" type="ORF">PINE0816_LOCUS16026</name>
    <name evidence="7" type="ORF">PINE0816_LOCUS16034</name>
</gene>
<feature type="compositionally biased region" description="Basic residues" evidence="4">
    <location>
        <begin position="642"/>
        <end position="653"/>
    </location>
</feature>
<evidence type="ECO:0000259" key="5">
    <source>
        <dbReference type="Pfam" id="PF15613"/>
    </source>
</evidence>
<keyword evidence="2" id="KW-0539">Nucleus</keyword>
<feature type="region of interest" description="Disordered" evidence="4">
    <location>
        <begin position="763"/>
        <end position="791"/>
    </location>
</feature>
<accession>A0A6T8M0H1</accession>
<feature type="coiled-coil region" evidence="3">
    <location>
        <begin position="603"/>
        <end position="630"/>
    </location>
</feature>
<feature type="region of interest" description="Disordered" evidence="4">
    <location>
        <begin position="633"/>
        <end position="653"/>
    </location>
</feature>